<feature type="domain" description="DUF7800" evidence="2">
    <location>
        <begin position="1"/>
        <end position="80"/>
    </location>
</feature>
<feature type="domain" description="PhoD-like phosphatase metallophosphatase" evidence="1">
    <location>
        <begin position="134"/>
        <end position="459"/>
    </location>
</feature>
<dbReference type="CDD" id="cd07389">
    <property type="entry name" value="MPP_PhoD"/>
    <property type="match status" value="1"/>
</dbReference>
<keyword evidence="4" id="KW-1185">Reference proteome</keyword>
<proteinExistence type="predicted"/>
<reference evidence="3 4" key="1">
    <citation type="journal article" date="2010" name="Stand. Genomic Sci.">
        <title>Complete genome sequence of Conexibacter woesei type strain (ID131577).</title>
        <authorList>
            <person name="Pukall R."/>
            <person name="Lapidus A."/>
            <person name="Glavina Del Rio T."/>
            <person name="Copeland A."/>
            <person name="Tice H."/>
            <person name="Cheng J.-F."/>
            <person name="Lucas S."/>
            <person name="Chen F."/>
            <person name="Nolan M."/>
            <person name="Bruce D."/>
            <person name="Goodwin L."/>
            <person name="Pitluck S."/>
            <person name="Mavromatis K."/>
            <person name="Ivanova N."/>
            <person name="Ovchinnikova G."/>
            <person name="Pati A."/>
            <person name="Chen A."/>
            <person name="Palaniappan K."/>
            <person name="Land M."/>
            <person name="Hauser L."/>
            <person name="Chang Y.-J."/>
            <person name="Jeffries C.D."/>
            <person name="Chain P."/>
            <person name="Meincke L."/>
            <person name="Sims D."/>
            <person name="Brettin T."/>
            <person name="Detter J.C."/>
            <person name="Rohde M."/>
            <person name="Goeker M."/>
            <person name="Bristow J."/>
            <person name="Eisen J.A."/>
            <person name="Markowitz V."/>
            <person name="Kyrpides N.C."/>
            <person name="Klenk H.-P."/>
            <person name="Hugenholtz P."/>
        </authorList>
    </citation>
    <scope>NUCLEOTIDE SEQUENCE [LARGE SCALE GENOMIC DNA]</scope>
    <source>
        <strain evidence="4">DSM 14684 / CIP 108061 / JCM 11494 / NBRC 100937 / ID131577</strain>
    </source>
</reference>
<sequence>MPTLVLGPLLRYVDHAEATVWVETDGACEVELLGHRSRTFCVAGHHYALVEIGGLAEDSEHHYDVKLDGERAWPAEDEPLGVVRTPRGDDELRLAFASCRVAAPHRPPYTLSKTDDDRGRGVDALAALQRRMRARPSGEWPDALLLVGDQVYADEVSPEVHERILARHGRREAPLEVADFEEYTWLYHEAWGDESIRWLLASVPSAMIFDDHDVRDDWNTSGAWVREMRALPWWHERLLGAYMSYWIYQHLGNLPPAELREDELLAQVRAADGDAEPIVRAFAEQAAREVAGTRWSFRRDYGRTRLVVLDSRAGRIVTDDSRRQMLSDEQWEWVGEQLTGDVDHLLIATSLPFLLAPALHDAEAWNEAVCAGAWGGLAARAGEKLRQGADLEHWAAFQHSFAQLADELRAVGSGERGAPPASIVLLSGDVHHAYVAEVAFPAGSGVESAVVQAVCSPMRNPLDRRERRAIRFAHGRVAARVARLLARAAGVRPPRLRWRFLAPATFDNHVGVLELRGRGAHLRVECTRPEEWQAPALHATFERTLTRP</sequence>
<dbReference type="OrthoDB" id="9795624at2"/>
<dbReference type="Pfam" id="PF09423">
    <property type="entry name" value="PhoD"/>
    <property type="match status" value="1"/>
</dbReference>
<dbReference type="KEGG" id="cwo:Cwoe_5691"/>
<dbReference type="AlphaFoldDB" id="D3F1R2"/>
<reference evidence="4" key="2">
    <citation type="submission" date="2010-01" db="EMBL/GenBank/DDBJ databases">
        <title>The complete genome of Conexibacter woesei DSM 14684.</title>
        <authorList>
            <consortium name="US DOE Joint Genome Institute (JGI-PGF)"/>
            <person name="Lucas S."/>
            <person name="Copeland A."/>
            <person name="Lapidus A."/>
            <person name="Glavina del Rio T."/>
            <person name="Dalin E."/>
            <person name="Tice H."/>
            <person name="Bruce D."/>
            <person name="Goodwin L."/>
            <person name="Pitluck S."/>
            <person name="Kyrpides N."/>
            <person name="Mavromatis K."/>
            <person name="Ivanova N."/>
            <person name="Mikhailova N."/>
            <person name="Chertkov O."/>
            <person name="Brettin T."/>
            <person name="Detter J.C."/>
            <person name="Han C."/>
            <person name="Larimer F."/>
            <person name="Land M."/>
            <person name="Hauser L."/>
            <person name="Markowitz V."/>
            <person name="Cheng J.-F."/>
            <person name="Hugenholtz P."/>
            <person name="Woyke T."/>
            <person name="Wu D."/>
            <person name="Pukall R."/>
            <person name="Steenblock K."/>
            <person name="Schneider S."/>
            <person name="Klenk H.-P."/>
            <person name="Eisen J.A."/>
        </authorList>
    </citation>
    <scope>NUCLEOTIDE SEQUENCE [LARGE SCALE GENOMIC DNA]</scope>
    <source>
        <strain evidence="4">DSM 14684 / CIP 108061 / JCM 11494 / NBRC 100937 / ID131577</strain>
    </source>
</reference>
<dbReference type="PANTHER" id="PTHR37031:SF2">
    <property type="entry name" value="PHOD-LIKE PHOSPHATASE METALLOPHOSPHATASE DOMAIN-CONTAINING PROTEIN"/>
    <property type="match status" value="1"/>
</dbReference>
<dbReference type="InterPro" id="IPR038607">
    <property type="entry name" value="PhoD-like_sf"/>
</dbReference>
<gene>
    <name evidence="3" type="ordered locus">Cwoe_5691</name>
</gene>
<dbReference type="Pfam" id="PF25077">
    <property type="entry name" value="DUF7800"/>
    <property type="match status" value="1"/>
</dbReference>
<name>D3F1R2_CONWI</name>
<organism evidence="3 4">
    <name type="scientific">Conexibacter woesei (strain DSM 14684 / CCUG 47730 / CIP 108061 / JCM 11494 / NBRC 100937 / ID131577)</name>
    <dbReference type="NCBI Taxonomy" id="469383"/>
    <lineage>
        <taxon>Bacteria</taxon>
        <taxon>Bacillati</taxon>
        <taxon>Actinomycetota</taxon>
        <taxon>Thermoleophilia</taxon>
        <taxon>Solirubrobacterales</taxon>
        <taxon>Conexibacteraceae</taxon>
        <taxon>Conexibacter</taxon>
    </lineage>
</organism>
<evidence type="ECO:0000313" key="3">
    <source>
        <dbReference type="EMBL" id="ADB54093.1"/>
    </source>
</evidence>
<evidence type="ECO:0000259" key="2">
    <source>
        <dbReference type="Pfam" id="PF25077"/>
    </source>
</evidence>
<dbReference type="Proteomes" id="UP000008229">
    <property type="component" value="Chromosome"/>
</dbReference>
<dbReference type="InterPro" id="IPR029052">
    <property type="entry name" value="Metallo-depent_PP-like"/>
</dbReference>
<dbReference type="PANTHER" id="PTHR37031">
    <property type="entry name" value="METALLOPHOSPHATASE BINDING DOMAIN PROTEIN"/>
    <property type="match status" value="1"/>
</dbReference>
<dbReference type="Gene3D" id="3.60.21.70">
    <property type="entry name" value="PhoD-like phosphatase"/>
    <property type="match status" value="1"/>
</dbReference>
<dbReference type="RefSeq" id="WP_012937144.1">
    <property type="nucleotide sequence ID" value="NC_013739.1"/>
</dbReference>
<dbReference type="SUPFAM" id="SSF56300">
    <property type="entry name" value="Metallo-dependent phosphatases"/>
    <property type="match status" value="1"/>
</dbReference>
<dbReference type="HOGENOM" id="CLU_512549_0_0_11"/>
<evidence type="ECO:0000313" key="4">
    <source>
        <dbReference type="Proteomes" id="UP000008229"/>
    </source>
</evidence>
<dbReference type="EMBL" id="CP001854">
    <property type="protein sequence ID" value="ADB54093.1"/>
    <property type="molecule type" value="Genomic_DNA"/>
</dbReference>
<dbReference type="STRING" id="469383.Cwoe_5691"/>
<dbReference type="InterPro" id="IPR056702">
    <property type="entry name" value="DUF7800"/>
</dbReference>
<evidence type="ECO:0000259" key="1">
    <source>
        <dbReference type="Pfam" id="PF09423"/>
    </source>
</evidence>
<dbReference type="InterPro" id="IPR018946">
    <property type="entry name" value="PhoD-like_MPP"/>
</dbReference>
<dbReference type="eggNOG" id="COG3540">
    <property type="taxonomic scope" value="Bacteria"/>
</dbReference>
<protein>
    <submittedName>
        <fullName evidence="3">Uncharacterized protein</fullName>
    </submittedName>
</protein>
<accession>D3F1R2</accession>